<name>A0A0R3WU19_HYDTA</name>
<reference evidence="1 2" key="2">
    <citation type="submission" date="2018-11" db="EMBL/GenBank/DDBJ databases">
        <authorList>
            <consortium name="Pathogen Informatics"/>
        </authorList>
    </citation>
    <scope>NUCLEOTIDE SEQUENCE [LARGE SCALE GENOMIC DNA]</scope>
</reference>
<dbReference type="OrthoDB" id="8783038at2759"/>
<reference evidence="3" key="1">
    <citation type="submission" date="2017-02" db="UniProtKB">
        <authorList>
            <consortium name="WormBaseParasite"/>
        </authorList>
    </citation>
    <scope>IDENTIFICATION</scope>
</reference>
<sequence>MLAIWFKGEDSKVVLTARKTDFLFPVDLPFLNLSQCTQATLDNPSALLSLMLGSTNGFATRTNPEKVSKGIHTLFGKSKTQSSDGNVLQTPFIAGIGYKPVKVRSPVFIHIHSCLPPPTTLRERFELRFGVRVGSTPVDALLLPH</sequence>
<protein>
    <submittedName>
        <fullName evidence="3">FACT complex subunit SSRP1</fullName>
    </submittedName>
</protein>
<organism evidence="3">
    <name type="scientific">Hydatigena taeniaeformis</name>
    <name type="common">Feline tapeworm</name>
    <name type="synonym">Taenia taeniaeformis</name>
    <dbReference type="NCBI Taxonomy" id="6205"/>
    <lineage>
        <taxon>Eukaryota</taxon>
        <taxon>Metazoa</taxon>
        <taxon>Spiralia</taxon>
        <taxon>Lophotrochozoa</taxon>
        <taxon>Platyhelminthes</taxon>
        <taxon>Cestoda</taxon>
        <taxon>Eucestoda</taxon>
        <taxon>Cyclophyllidea</taxon>
        <taxon>Taeniidae</taxon>
        <taxon>Hydatigera</taxon>
    </lineage>
</organism>
<dbReference type="Proteomes" id="UP000274429">
    <property type="component" value="Unassembled WGS sequence"/>
</dbReference>
<gene>
    <name evidence="1" type="ORF">TTAC_LOCUS4245</name>
</gene>
<evidence type="ECO:0000313" key="1">
    <source>
        <dbReference type="EMBL" id="VDM24511.1"/>
    </source>
</evidence>
<dbReference type="WBParaSite" id="TTAC_0000425901-mRNA-1">
    <property type="protein sequence ID" value="TTAC_0000425901-mRNA-1"/>
    <property type="gene ID" value="TTAC_0000425901"/>
</dbReference>
<evidence type="ECO:0000313" key="2">
    <source>
        <dbReference type="Proteomes" id="UP000274429"/>
    </source>
</evidence>
<accession>A0A0R3WU19</accession>
<dbReference type="STRING" id="6205.A0A0R3WU19"/>
<dbReference type="EMBL" id="UYWX01003996">
    <property type="protein sequence ID" value="VDM24511.1"/>
    <property type="molecule type" value="Genomic_DNA"/>
</dbReference>
<proteinExistence type="predicted"/>
<keyword evidence="2" id="KW-1185">Reference proteome</keyword>
<dbReference type="AlphaFoldDB" id="A0A0R3WU19"/>
<evidence type="ECO:0000313" key="3">
    <source>
        <dbReference type="WBParaSite" id="TTAC_0000425901-mRNA-1"/>
    </source>
</evidence>